<proteinExistence type="predicted"/>
<evidence type="ECO:0008006" key="3">
    <source>
        <dbReference type="Google" id="ProtNLM"/>
    </source>
</evidence>
<accession>A0ABT4IIE7</accession>
<sequence>MAVLKADKVQGSLKKKGFLVKPGRTDHCRFVFCTDGRMVNVKTHMSHNGQEIGDELLSRMAEQLHLSKSEFIDMVSCRIGHAELAARYADLDLMKD</sequence>
<gene>
    <name evidence="1" type="ORF">O0S10_09785</name>
</gene>
<protein>
    <recommendedName>
        <fullName evidence="3">Type II toxin-antitoxin system HicA family toxin</fullName>
    </recommendedName>
</protein>
<dbReference type="EMBL" id="JAPTGB010000026">
    <property type="protein sequence ID" value="MCZ0861506.1"/>
    <property type="molecule type" value="Genomic_DNA"/>
</dbReference>
<organism evidence="1 2">
    <name type="scientific">Methanocorpusculum petauri</name>
    <dbReference type="NCBI Taxonomy" id="3002863"/>
    <lineage>
        <taxon>Archaea</taxon>
        <taxon>Methanobacteriati</taxon>
        <taxon>Methanobacteriota</taxon>
        <taxon>Stenosarchaea group</taxon>
        <taxon>Methanomicrobia</taxon>
        <taxon>Methanomicrobiales</taxon>
        <taxon>Methanocorpusculaceae</taxon>
        <taxon>Methanocorpusculum</taxon>
    </lineage>
</organism>
<evidence type="ECO:0000313" key="1">
    <source>
        <dbReference type="EMBL" id="MCZ0861506.1"/>
    </source>
</evidence>
<name>A0ABT4IIE7_9EURY</name>
<keyword evidence="2" id="KW-1185">Reference proteome</keyword>
<dbReference type="Proteomes" id="UP001141422">
    <property type="component" value="Unassembled WGS sequence"/>
</dbReference>
<dbReference type="InterPro" id="IPR038570">
    <property type="entry name" value="HicA_sf"/>
</dbReference>
<dbReference type="RefSeq" id="WP_268925696.1">
    <property type="nucleotide sequence ID" value="NZ_JAPTGB010000026.1"/>
</dbReference>
<dbReference type="Gene3D" id="3.30.920.30">
    <property type="entry name" value="Hypothetical protein"/>
    <property type="match status" value="1"/>
</dbReference>
<evidence type="ECO:0000313" key="2">
    <source>
        <dbReference type="Proteomes" id="UP001141422"/>
    </source>
</evidence>
<reference evidence="1" key="1">
    <citation type="submission" date="2022-12" db="EMBL/GenBank/DDBJ databases">
        <title>Isolation and characterisation of novel Methanocorpusculum spp. from native Australian herbivores indicates the genus is ancestrally host-associated.</title>
        <authorList>
            <person name="Volmer J.G."/>
            <person name="Soo R.M."/>
            <person name="Evans P.N."/>
            <person name="Hoedt E.C."/>
            <person name="Astorga Alsina A.L."/>
            <person name="Woodcroft B.J."/>
            <person name="Tyson G.W."/>
            <person name="Hugenholtz P."/>
            <person name="Morrison M."/>
        </authorList>
    </citation>
    <scope>NUCLEOTIDE SEQUENCE</scope>
    <source>
        <strain evidence="1">MG</strain>
    </source>
</reference>
<dbReference type="SUPFAM" id="SSF54786">
    <property type="entry name" value="YcfA/nrd intein domain"/>
    <property type="match status" value="1"/>
</dbReference>
<comment type="caution">
    <text evidence="1">The sequence shown here is derived from an EMBL/GenBank/DDBJ whole genome shotgun (WGS) entry which is preliminary data.</text>
</comment>